<feature type="region of interest" description="Disordered" evidence="11">
    <location>
        <begin position="1"/>
        <end position="31"/>
    </location>
</feature>
<dbReference type="GO" id="GO:0005506">
    <property type="term" value="F:iron ion binding"/>
    <property type="evidence" value="ECO:0007669"/>
    <property type="project" value="TreeGrafter"/>
</dbReference>
<evidence type="ECO:0000256" key="3">
    <source>
        <dbReference type="ARBA" id="ARBA00022516"/>
    </source>
</evidence>
<name>A0A8X7NLA9_CANPA</name>
<reference evidence="14" key="1">
    <citation type="submission" date="2020-03" db="EMBL/GenBank/DDBJ databases">
        <title>FDA dAtabase for Regulatory Grade micrObial Sequences (FDA-ARGOS): Supporting development and validation of Infectious Disease Dx tests.</title>
        <authorList>
            <person name="Campos J."/>
            <person name="Goldberg B."/>
            <person name="Tallon L."/>
            <person name="Sadzewicz L."/>
            <person name="Vavikolanu K."/>
            <person name="Mehta A."/>
            <person name="Aluvathingal J."/>
            <person name="Nadendla S."/>
            <person name="Nandy P."/>
            <person name="Geyer C."/>
            <person name="Yan Y."/>
            <person name="Sichtig H."/>
        </authorList>
    </citation>
    <scope>NUCLEOTIDE SEQUENCE [LARGE SCALE GENOMIC DNA]</scope>
    <source>
        <strain evidence="14">FDAARGOS_652</strain>
    </source>
</reference>
<dbReference type="SUPFAM" id="SSF55856">
    <property type="entry name" value="Cytochrome b5-like heme/steroid binding domain"/>
    <property type="match status" value="1"/>
</dbReference>
<dbReference type="Pfam" id="PF00173">
    <property type="entry name" value="Cyt-b5"/>
    <property type="match status" value="1"/>
</dbReference>
<organism evidence="14 15">
    <name type="scientific">Candida parapsilosis</name>
    <name type="common">Yeast</name>
    <dbReference type="NCBI Taxonomy" id="5480"/>
    <lineage>
        <taxon>Eukaryota</taxon>
        <taxon>Fungi</taxon>
        <taxon>Dikarya</taxon>
        <taxon>Ascomycota</taxon>
        <taxon>Saccharomycotina</taxon>
        <taxon>Pichiomycetes</taxon>
        <taxon>Debaryomycetaceae</taxon>
        <taxon>Candida/Lodderomyces clade</taxon>
        <taxon>Candida</taxon>
    </lineage>
</organism>
<keyword evidence="10" id="KW-0275">Fatty acid biosynthesis</keyword>
<keyword evidence="4 12" id="KW-0812">Transmembrane</keyword>
<feature type="domain" description="Cytochrome b5 heme-binding" evidence="13">
    <location>
        <begin position="422"/>
        <end position="504"/>
    </location>
</feature>
<evidence type="ECO:0000259" key="13">
    <source>
        <dbReference type="PROSITE" id="PS50255"/>
    </source>
</evidence>
<dbReference type="InterPro" id="IPR001199">
    <property type="entry name" value="Cyt_B5-like_heme/steroid-bd"/>
</dbReference>
<feature type="compositionally biased region" description="Basic and acidic residues" evidence="11">
    <location>
        <begin position="520"/>
        <end position="530"/>
    </location>
</feature>
<dbReference type="Proteomes" id="UP000590412">
    <property type="component" value="Unassembled WGS sequence"/>
</dbReference>
<dbReference type="PANTHER" id="PTHR11351">
    <property type="entry name" value="ACYL-COA DESATURASE"/>
    <property type="match status" value="1"/>
</dbReference>
<feature type="compositionally biased region" description="Low complexity" evidence="11">
    <location>
        <begin position="19"/>
        <end position="31"/>
    </location>
</feature>
<comment type="caution">
    <text evidence="14">The sequence shown here is derived from an EMBL/GenBank/DDBJ whole genome shotgun (WGS) entry which is preliminary data.</text>
</comment>
<evidence type="ECO:0000256" key="6">
    <source>
        <dbReference type="ARBA" id="ARBA00022989"/>
    </source>
</evidence>
<feature type="region of interest" description="Disordered" evidence="11">
    <location>
        <begin position="520"/>
        <end position="550"/>
    </location>
</feature>
<evidence type="ECO:0000256" key="9">
    <source>
        <dbReference type="ARBA" id="ARBA00023136"/>
    </source>
</evidence>
<evidence type="ECO:0000313" key="14">
    <source>
        <dbReference type="EMBL" id="KAF6050887.1"/>
    </source>
</evidence>
<keyword evidence="7" id="KW-0560">Oxidoreductase</keyword>
<feature type="transmembrane region" description="Helical" evidence="12">
    <location>
        <begin position="58"/>
        <end position="80"/>
    </location>
</feature>
<dbReference type="GO" id="GO:0004768">
    <property type="term" value="F:stearoyl-CoA 9-desaturase activity"/>
    <property type="evidence" value="ECO:0007669"/>
    <property type="project" value="InterPro"/>
</dbReference>
<feature type="transmembrane region" description="Helical" evidence="12">
    <location>
        <begin position="96"/>
        <end position="114"/>
    </location>
</feature>
<dbReference type="CDD" id="cd03505">
    <property type="entry name" value="Delta9-FADS-like"/>
    <property type="match status" value="1"/>
</dbReference>
<evidence type="ECO:0000256" key="5">
    <source>
        <dbReference type="ARBA" id="ARBA00022832"/>
    </source>
</evidence>
<dbReference type="InterPro" id="IPR015876">
    <property type="entry name" value="Acyl-CoA_DS"/>
</dbReference>
<evidence type="ECO:0000313" key="15">
    <source>
        <dbReference type="Proteomes" id="UP000590412"/>
    </source>
</evidence>
<accession>A0A8X7NLA9</accession>
<dbReference type="PIRSF" id="PIRSF000345">
    <property type="entry name" value="OLE1"/>
    <property type="match status" value="1"/>
</dbReference>
<dbReference type="OrthoDB" id="10260134at2759"/>
<keyword evidence="8" id="KW-0443">Lipid metabolism</keyword>
<feature type="transmembrane region" description="Helical" evidence="12">
    <location>
        <begin position="260"/>
        <end position="280"/>
    </location>
</feature>
<keyword evidence="6 12" id="KW-1133">Transmembrane helix</keyword>
<keyword evidence="5" id="KW-0276">Fatty acid metabolism</keyword>
<evidence type="ECO:0000256" key="10">
    <source>
        <dbReference type="ARBA" id="ARBA00023160"/>
    </source>
</evidence>
<evidence type="ECO:0000256" key="1">
    <source>
        <dbReference type="ARBA" id="ARBA00004141"/>
    </source>
</evidence>
<proteinExistence type="inferred from homology"/>
<dbReference type="Gene3D" id="3.10.120.10">
    <property type="entry name" value="Cytochrome b5-like heme/steroid binding domain"/>
    <property type="match status" value="1"/>
</dbReference>
<evidence type="ECO:0000256" key="4">
    <source>
        <dbReference type="ARBA" id="ARBA00022692"/>
    </source>
</evidence>
<evidence type="ECO:0000256" key="7">
    <source>
        <dbReference type="ARBA" id="ARBA00023002"/>
    </source>
</evidence>
<keyword evidence="3" id="KW-0444">Lipid biosynthesis</keyword>
<dbReference type="AlphaFoldDB" id="A0A8X7NLA9"/>
<dbReference type="PRINTS" id="PR00075">
    <property type="entry name" value="FACDDSATRASE"/>
</dbReference>
<evidence type="ECO:0000256" key="8">
    <source>
        <dbReference type="ARBA" id="ARBA00023098"/>
    </source>
</evidence>
<dbReference type="InterPro" id="IPR036400">
    <property type="entry name" value="Cyt_B5-like_heme/steroid_sf"/>
</dbReference>
<dbReference type="PANTHER" id="PTHR11351:SF31">
    <property type="entry name" value="DESATURASE 1, ISOFORM A-RELATED"/>
    <property type="match status" value="1"/>
</dbReference>
<evidence type="ECO:0000256" key="11">
    <source>
        <dbReference type="SAM" id="MobiDB-lite"/>
    </source>
</evidence>
<dbReference type="GO" id="GO:0005789">
    <property type="term" value="C:endoplasmic reticulum membrane"/>
    <property type="evidence" value="ECO:0007669"/>
    <property type="project" value="TreeGrafter"/>
</dbReference>
<dbReference type="EMBL" id="JABWAB010000005">
    <property type="protein sequence ID" value="KAF6050887.1"/>
    <property type="molecule type" value="Genomic_DNA"/>
</dbReference>
<dbReference type="InterPro" id="IPR009160">
    <property type="entry name" value="Acyl-CoA_deSatase_haem/ster-bd"/>
</dbReference>
<comment type="similarity">
    <text evidence="2">Belongs to the fatty acid desaturase type 1 family.</text>
</comment>
<protein>
    <submittedName>
        <fullName evidence="14">Cytochrome b5-like Heme/Steroid binding domain family protein</fullName>
    </submittedName>
</protein>
<dbReference type="GO" id="GO:0006636">
    <property type="term" value="P:unsaturated fatty acid biosynthetic process"/>
    <property type="evidence" value="ECO:0007669"/>
    <property type="project" value="InterPro"/>
</dbReference>
<keyword evidence="9 12" id="KW-0472">Membrane</keyword>
<evidence type="ECO:0000256" key="2">
    <source>
        <dbReference type="ARBA" id="ARBA00009295"/>
    </source>
</evidence>
<dbReference type="SMART" id="SM01117">
    <property type="entry name" value="Cyt-b5"/>
    <property type="match status" value="1"/>
</dbReference>
<evidence type="ECO:0000256" key="12">
    <source>
        <dbReference type="SAM" id="Phobius"/>
    </source>
</evidence>
<dbReference type="PROSITE" id="PS50255">
    <property type="entry name" value="CYTOCHROME_B5_2"/>
    <property type="match status" value="1"/>
</dbReference>
<sequence>MDEKQRNGQSIKVQRRKVVSSSNSSSSASQNLISQAAKMKNTRIKEIRKRRRDLFTRINYTHTITTVVLPLLMLCYMLYFKESILPENQATLKFTSIYYNVTMLAFTAGYHKYFAHNSYKIKYSFLKYYFAIFGTSCGLGSIRWWSSLHRAHHHFTNDTERDPYSIKRGLLFSHYGWLLKKPRAVKFFNDFIEQEFPQNIDEARLSQDIKLDKEQREAFGLRDEFDNDSGKEDEEDDEVEFKDTYDEYMRDLLNWQEKTYLLWFTVTTIIIPIVLTKLFCNDTLIHGLIYPGIFRMFLCQQSLLTTESLCHLKQIQVTIPTQPFSDKNSSQDCSNPLMALLTYGQSHQNYHHEFPHDYRSSNSNFTYDPTKWFIWTLDKLGIVCELCRTPDNLVEHLRLQQQQEILNRMRSQLNWGTPISKLPLITPQDFKRTIESSSNKDRIYIVIQNIIHDITPFMDQHPGGVQLLKASHGKDATRAFYGGVYGHSTAAINLLATMRIGILDNGNDEEVWNRVVKEEGEVREVSESRRGGGGNSSGSSSGEYRTAEAA</sequence>
<comment type="subcellular location">
    <subcellularLocation>
        <location evidence="1">Membrane</location>
        <topology evidence="1">Multi-pass membrane protein</topology>
    </subcellularLocation>
</comment>
<gene>
    <name evidence="14" type="ORF">FOB60_003555</name>
</gene>